<name>A0A6J5RXP2_9CAUD</name>
<dbReference type="GO" id="GO:0008270">
    <property type="term" value="F:zinc ion binding"/>
    <property type="evidence" value="ECO:0007669"/>
    <property type="project" value="UniProtKB-KW"/>
</dbReference>
<dbReference type="SUPFAM" id="SSF57716">
    <property type="entry name" value="Glucocorticoid receptor-like (DNA-binding domain)"/>
    <property type="match status" value="1"/>
</dbReference>
<reference evidence="6" key="1">
    <citation type="submission" date="2020-05" db="EMBL/GenBank/DDBJ databases">
        <authorList>
            <person name="Chiriac C."/>
            <person name="Salcher M."/>
            <person name="Ghai R."/>
            <person name="Kavagutti S V."/>
        </authorList>
    </citation>
    <scope>NUCLEOTIDE SEQUENCE</scope>
</reference>
<evidence type="ECO:0000259" key="5">
    <source>
        <dbReference type="Pfam" id="PF01258"/>
    </source>
</evidence>
<keyword evidence="3" id="KW-0862">Zinc</keyword>
<evidence type="ECO:0000313" key="6">
    <source>
        <dbReference type="EMBL" id="CAB4197025.1"/>
    </source>
</evidence>
<keyword evidence="2" id="KW-0863">Zinc-finger</keyword>
<dbReference type="PANTHER" id="PTHR33823:SF4">
    <property type="entry name" value="GENERAL STRESS PROTEIN 16O"/>
    <property type="match status" value="1"/>
</dbReference>
<dbReference type="PROSITE" id="PS51128">
    <property type="entry name" value="ZF_DKSA_2"/>
    <property type="match status" value="1"/>
</dbReference>
<dbReference type="EMBL" id="LR797252">
    <property type="protein sequence ID" value="CAB4197025.1"/>
    <property type="molecule type" value="Genomic_DNA"/>
</dbReference>
<dbReference type="PANTHER" id="PTHR33823">
    <property type="entry name" value="RNA POLYMERASE-BINDING TRANSCRIPTION FACTOR DKSA-RELATED"/>
    <property type="match status" value="1"/>
</dbReference>
<accession>A0A6J5RXP2</accession>
<evidence type="ECO:0000256" key="4">
    <source>
        <dbReference type="PROSITE-ProRule" id="PRU00510"/>
    </source>
</evidence>
<dbReference type="Gene3D" id="1.20.120.910">
    <property type="entry name" value="DksA, coiled-coil domain"/>
    <property type="match status" value="1"/>
</dbReference>
<sequence>MNKIFIEKIKSDLLLQKTDLLNKFNQSVDIDIDGDDTDIIQGNMILELANQLSMRDADKLLRINCALQRISELTYGVCQDCEEDIAEQRLVVNPCFLVCVSCAERRERDEKQRRRA</sequence>
<gene>
    <name evidence="6" type="ORF">UFOVP1290_545</name>
</gene>
<evidence type="ECO:0000256" key="3">
    <source>
        <dbReference type="ARBA" id="ARBA00022833"/>
    </source>
</evidence>
<proteinExistence type="predicted"/>
<feature type="domain" description="Zinc finger DksA/TraR C4-type" evidence="5">
    <location>
        <begin position="74"/>
        <end position="108"/>
    </location>
</feature>
<dbReference type="Pfam" id="PF01258">
    <property type="entry name" value="zf-dskA_traR"/>
    <property type="match status" value="1"/>
</dbReference>
<protein>
    <submittedName>
        <fullName evidence="6">DksA DnaK suppressor protein</fullName>
    </submittedName>
</protein>
<feature type="zinc finger region" description="dksA C4-type" evidence="4">
    <location>
        <begin position="78"/>
        <end position="102"/>
    </location>
</feature>
<organism evidence="6">
    <name type="scientific">uncultured Caudovirales phage</name>
    <dbReference type="NCBI Taxonomy" id="2100421"/>
    <lineage>
        <taxon>Viruses</taxon>
        <taxon>Duplodnaviria</taxon>
        <taxon>Heunggongvirae</taxon>
        <taxon>Uroviricota</taxon>
        <taxon>Caudoviricetes</taxon>
        <taxon>Peduoviridae</taxon>
        <taxon>Maltschvirus</taxon>
        <taxon>Maltschvirus maltsch</taxon>
    </lineage>
</organism>
<keyword evidence="1" id="KW-0479">Metal-binding</keyword>
<evidence type="ECO:0000256" key="1">
    <source>
        <dbReference type="ARBA" id="ARBA00022723"/>
    </source>
</evidence>
<dbReference type="InterPro" id="IPR000962">
    <property type="entry name" value="Znf_DskA_TraR"/>
</dbReference>
<evidence type="ECO:0000256" key="2">
    <source>
        <dbReference type="ARBA" id="ARBA00022771"/>
    </source>
</evidence>